<evidence type="ECO:0000256" key="5">
    <source>
        <dbReference type="SAM" id="Phobius"/>
    </source>
</evidence>
<dbReference type="CDD" id="cd16914">
    <property type="entry name" value="EcfT"/>
    <property type="match status" value="1"/>
</dbReference>
<organism evidence="6 7">
    <name type="scientific">Leuconostoc lactis</name>
    <dbReference type="NCBI Taxonomy" id="1246"/>
    <lineage>
        <taxon>Bacteria</taxon>
        <taxon>Bacillati</taxon>
        <taxon>Bacillota</taxon>
        <taxon>Bacilli</taxon>
        <taxon>Lactobacillales</taxon>
        <taxon>Lactobacillaceae</taxon>
        <taxon>Leuconostoc</taxon>
    </lineage>
</organism>
<evidence type="ECO:0000313" key="7">
    <source>
        <dbReference type="Proteomes" id="UP000321298"/>
    </source>
</evidence>
<feature type="transmembrane region" description="Helical" evidence="5">
    <location>
        <begin position="47"/>
        <end position="69"/>
    </location>
</feature>
<dbReference type="GeneID" id="66531540"/>
<evidence type="ECO:0000313" key="6">
    <source>
        <dbReference type="EMBL" id="QEA44051.1"/>
    </source>
</evidence>
<evidence type="ECO:0000256" key="3">
    <source>
        <dbReference type="ARBA" id="ARBA00022989"/>
    </source>
</evidence>
<dbReference type="AlphaFoldDB" id="A0AAP9ECH0"/>
<dbReference type="InterPro" id="IPR003339">
    <property type="entry name" value="ABC/ECF_trnsptr_transmembrane"/>
</dbReference>
<feature type="transmembrane region" description="Helical" evidence="5">
    <location>
        <begin position="20"/>
        <end position="40"/>
    </location>
</feature>
<accession>A0AAP9ECH0</accession>
<dbReference type="Proteomes" id="UP000321298">
    <property type="component" value="Chromosome"/>
</dbReference>
<keyword evidence="3 5" id="KW-1133">Transmembrane helix</keyword>
<protein>
    <submittedName>
        <fullName evidence="6">Cobalt ABC transporter permease</fullName>
    </submittedName>
</protein>
<comment type="subcellular location">
    <subcellularLocation>
        <location evidence="1">Membrane</location>
        <topology evidence="1">Multi-pass membrane protein</topology>
    </subcellularLocation>
</comment>
<evidence type="ECO:0000256" key="1">
    <source>
        <dbReference type="ARBA" id="ARBA00004141"/>
    </source>
</evidence>
<proteinExistence type="predicted"/>
<reference evidence="6 7" key="1">
    <citation type="submission" date="2019-06" db="EMBL/GenBank/DDBJ databases">
        <title>Genome analyses of bacteria isolated from kimchi.</title>
        <authorList>
            <person name="Lee S."/>
            <person name="Ahn S."/>
            <person name="Roh S."/>
        </authorList>
    </citation>
    <scope>NUCLEOTIDE SEQUENCE [LARGE SCALE GENOMIC DNA]</scope>
    <source>
        <strain evidence="6 7">CBA3625</strain>
    </source>
</reference>
<keyword evidence="7" id="KW-1185">Reference proteome</keyword>
<dbReference type="RefSeq" id="WP_029509568.1">
    <property type="nucleotide sequence ID" value="NZ_CP042387.1"/>
</dbReference>
<feature type="transmembrane region" description="Helical" evidence="5">
    <location>
        <begin position="75"/>
        <end position="96"/>
    </location>
</feature>
<keyword evidence="2 5" id="KW-0812">Transmembrane</keyword>
<gene>
    <name evidence="6" type="ORF">FGL83_04975</name>
</gene>
<dbReference type="GO" id="GO:0005886">
    <property type="term" value="C:plasma membrane"/>
    <property type="evidence" value="ECO:0007669"/>
    <property type="project" value="UniProtKB-ARBA"/>
</dbReference>
<feature type="transmembrane region" description="Helical" evidence="5">
    <location>
        <begin position="201"/>
        <end position="219"/>
    </location>
</feature>
<name>A0AAP9ECH0_LEULA</name>
<evidence type="ECO:0000256" key="2">
    <source>
        <dbReference type="ARBA" id="ARBA00022692"/>
    </source>
</evidence>
<sequence length="220" mass="25370">MNPLIKFGVIMVIALELTFIKSVTVNLIVIGVSALLYLILHLRWRQWLWLCLLPALPGLGSWFSLMYFGTGDHVHMAWVMLSRVYAYLWLGGLFTLKLNDERDIFLATLEQRAHLSPTFVYALVGVLNFMPAVKQQIKTIRVAAQMRGMTLHVWDPQLYFKAILSAIRWSQSLAEGMVSHGFTEGAQRTHLETVTINRRDWLIALCILIIFQLLLLPRWY</sequence>
<evidence type="ECO:0000256" key="4">
    <source>
        <dbReference type="ARBA" id="ARBA00023136"/>
    </source>
</evidence>
<dbReference type="EMBL" id="CP042387">
    <property type="protein sequence ID" value="QEA44051.1"/>
    <property type="molecule type" value="Genomic_DNA"/>
</dbReference>
<keyword evidence="4 5" id="KW-0472">Membrane</keyword>